<proteinExistence type="predicted"/>
<accession>A0A6H1ZPW9</accession>
<protein>
    <submittedName>
        <fullName evidence="1">Uncharacterized protein</fullName>
    </submittedName>
</protein>
<dbReference type="EMBL" id="MT144141">
    <property type="protein sequence ID" value="QJA49529.1"/>
    <property type="molecule type" value="Genomic_DNA"/>
</dbReference>
<sequence length="66" mass="7574">MIEDEELGLKVSESPLETLWETVRKQSLEQVRSLEDSLVVQKAILEMAERKMAEFEVPVKDPEKSA</sequence>
<name>A0A6H1ZPW9_9ZZZZ</name>
<evidence type="ECO:0000313" key="1">
    <source>
        <dbReference type="EMBL" id="QJA49529.1"/>
    </source>
</evidence>
<reference evidence="1" key="1">
    <citation type="submission" date="2020-03" db="EMBL/GenBank/DDBJ databases">
        <title>The deep terrestrial virosphere.</title>
        <authorList>
            <person name="Holmfeldt K."/>
            <person name="Nilsson E."/>
            <person name="Simone D."/>
            <person name="Lopez-Fernandez M."/>
            <person name="Wu X."/>
            <person name="de Brujin I."/>
            <person name="Lundin D."/>
            <person name="Andersson A."/>
            <person name="Bertilsson S."/>
            <person name="Dopson M."/>
        </authorList>
    </citation>
    <scope>NUCLEOTIDE SEQUENCE</scope>
    <source>
        <strain evidence="1">TM448A01396</strain>
        <strain evidence="2">TM448B00951</strain>
    </source>
</reference>
<gene>
    <name evidence="1" type="ORF">TM448A01396_0009</name>
    <name evidence="2" type="ORF">TM448B00951_0010</name>
</gene>
<evidence type="ECO:0000313" key="2">
    <source>
        <dbReference type="EMBL" id="QJH97221.1"/>
    </source>
</evidence>
<organism evidence="1">
    <name type="scientific">viral metagenome</name>
    <dbReference type="NCBI Taxonomy" id="1070528"/>
    <lineage>
        <taxon>unclassified sequences</taxon>
        <taxon>metagenomes</taxon>
        <taxon>organismal metagenomes</taxon>
    </lineage>
</organism>
<dbReference type="AlphaFoldDB" id="A0A6H1ZPW9"/>
<dbReference type="EMBL" id="MT144678">
    <property type="protein sequence ID" value="QJH97221.1"/>
    <property type="molecule type" value="Genomic_DNA"/>
</dbReference>